<feature type="modified residue" description="4-aspartylphosphate" evidence="1">
    <location>
        <position position="53"/>
    </location>
</feature>
<reference evidence="5" key="2">
    <citation type="submission" date="2015-03" db="EMBL/GenBank/DDBJ databases">
        <title>Genome sequence of Paenibacillus beijingensis strain DSM 24997T.</title>
        <authorList>
            <person name="Kwak Y."/>
            <person name="Shin J.-H."/>
        </authorList>
    </citation>
    <scope>NUCLEOTIDE SEQUENCE [LARGE SCALE GENOMIC DNA]</scope>
    <source>
        <strain evidence="5">DSM 24997</strain>
    </source>
</reference>
<sequence length="296" mass="33065">MGKRILIVDDEPDNIHILRIFLASLQYEIFVAESGTEALAAVKVITPDLILLDVMMPDMSGFDICKQLISMADFDIPIIFLSANVQKKDIMKGLQLGAFDYLTKPYDLDLLEMKVSIALNQQKKLANLQQDNKLLAELAYVDALTGLYNRTYLDVMIQKINEGDKTFKSAMMIDMDHFKAINDTFGHIIGDQVLKDIANIIFSQISVNQDMAFRYGGDEFLVLLHDEQTSVEVAHSIIKAVDEIKVGSEPGKQLHVSVSIGVTHNVNRQTLLQMISQADCALLGAKNNGRNRVTVY</sequence>
<organism evidence="4 5">
    <name type="scientific">Paenibacillus beijingensis</name>
    <dbReference type="NCBI Taxonomy" id="1126833"/>
    <lineage>
        <taxon>Bacteria</taxon>
        <taxon>Bacillati</taxon>
        <taxon>Bacillota</taxon>
        <taxon>Bacilli</taxon>
        <taxon>Bacillales</taxon>
        <taxon>Paenibacillaceae</taxon>
        <taxon>Paenibacillus</taxon>
    </lineage>
</organism>
<dbReference type="PROSITE" id="PS50887">
    <property type="entry name" value="GGDEF"/>
    <property type="match status" value="1"/>
</dbReference>
<dbReference type="Pfam" id="PF00990">
    <property type="entry name" value="GGDEF"/>
    <property type="match status" value="1"/>
</dbReference>
<dbReference type="GO" id="GO:0000160">
    <property type="term" value="P:phosphorelay signal transduction system"/>
    <property type="evidence" value="ECO:0007669"/>
    <property type="project" value="InterPro"/>
</dbReference>
<name>A0A0D5NNB2_9BACL</name>
<dbReference type="FunFam" id="3.30.70.270:FF:000001">
    <property type="entry name" value="Diguanylate cyclase domain protein"/>
    <property type="match status" value="1"/>
</dbReference>
<dbReference type="InterPro" id="IPR001789">
    <property type="entry name" value="Sig_transdc_resp-reg_receiver"/>
</dbReference>
<dbReference type="HOGENOM" id="CLU_000445_11_28_9"/>
<dbReference type="PANTHER" id="PTHR45138:SF9">
    <property type="entry name" value="DIGUANYLATE CYCLASE DGCM-RELATED"/>
    <property type="match status" value="1"/>
</dbReference>
<dbReference type="AlphaFoldDB" id="A0A0D5NNB2"/>
<keyword evidence="1" id="KW-0597">Phosphoprotein</keyword>
<dbReference type="Pfam" id="PF00072">
    <property type="entry name" value="Response_reg"/>
    <property type="match status" value="1"/>
</dbReference>
<dbReference type="PANTHER" id="PTHR45138">
    <property type="entry name" value="REGULATORY COMPONENTS OF SENSORY TRANSDUCTION SYSTEM"/>
    <property type="match status" value="1"/>
</dbReference>
<dbReference type="SUPFAM" id="SSF52172">
    <property type="entry name" value="CheY-like"/>
    <property type="match status" value="1"/>
</dbReference>
<protein>
    <recommendedName>
        <fullName evidence="6">Diguanylate cyclase</fullName>
    </recommendedName>
</protein>
<dbReference type="KEGG" id="pbj:VN24_22035"/>
<dbReference type="RefSeq" id="WP_045672181.1">
    <property type="nucleotide sequence ID" value="NZ_CP011058.1"/>
</dbReference>
<dbReference type="InterPro" id="IPR050469">
    <property type="entry name" value="Diguanylate_Cyclase"/>
</dbReference>
<evidence type="ECO:0000313" key="5">
    <source>
        <dbReference type="Proteomes" id="UP000032633"/>
    </source>
</evidence>
<dbReference type="Gene3D" id="3.30.70.270">
    <property type="match status" value="1"/>
</dbReference>
<dbReference type="STRING" id="1126833.VN24_22035"/>
<dbReference type="CDD" id="cd01949">
    <property type="entry name" value="GGDEF"/>
    <property type="match status" value="1"/>
</dbReference>
<dbReference type="InterPro" id="IPR043128">
    <property type="entry name" value="Rev_trsase/Diguanyl_cyclase"/>
</dbReference>
<dbReference type="GO" id="GO:0052621">
    <property type="term" value="F:diguanylate cyclase activity"/>
    <property type="evidence" value="ECO:0007669"/>
    <property type="project" value="TreeGrafter"/>
</dbReference>
<dbReference type="GO" id="GO:0043709">
    <property type="term" value="P:cell adhesion involved in single-species biofilm formation"/>
    <property type="evidence" value="ECO:0007669"/>
    <property type="project" value="TreeGrafter"/>
</dbReference>
<dbReference type="PROSITE" id="PS50110">
    <property type="entry name" value="RESPONSE_REGULATORY"/>
    <property type="match status" value="1"/>
</dbReference>
<dbReference type="GO" id="GO:1902201">
    <property type="term" value="P:negative regulation of bacterial-type flagellum-dependent cell motility"/>
    <property type="evidence" value="ECO:0007669"/>
    <property type="project" value="TreeGrafter"/>
</dbReference>
<dbReference type="InterPro" id="IPR011006">
    <property type="entry name" value="CheY-like_superfamily"/>
</dbReference>
<dbReference type="EMBL" id="CP011058">
    <property type="protein sequence ID" value="AJY76756.1"/>
    <property type="molecule type" value="Genomic_DNA"/>
</dbReference>
<evidence type="ECO:0000259" key="3">
    <source>
        <dbReference type="PROSITE" id="PS50887"/>
    </source>
</evidence>
<evidence type="ECO:0000313" key="4">
    <source>
        <dbReference type="EMBL" id="AJY76756.1"/>
    </source>
</evidence>
<dbReference type="GO" id="GO:0005886">
    <property type="term" value="C:plasma membrane"/>
    <property type="evidence" value="ECO:0007669"/>
    <property type="project" value="TreeGrafter"/>
</dbReference>
<reference evidence="4 5" key="1">
    <citation type="journal article" date="2015" name="J. Biotechnol.">
        <title>Complete genome sequence of Paenibacillus beijingensis 7188(T) (=DSM 24997(T)), a novel rhizobacterium from jujube garden soil.</title>
        <authorList>
            <person name="Kwak Y."/>
            <person name="Shin J.H."/>
        </authorList>
    </citation>
    <scope>NUCLEOTIDE SEQUENCE [LARGE SCALE GENOMIC DNA]</scope>
    <source>
        <strain evidence="4 5">DSM 24997</strain>
    </source>
</reference>
<feature type="domain" description="Response regulatory" evidence="2">
    <location>
        <begin position="4"/>
        <end position="119"/>
    </location>
</feature>
<evidence type="ECO:0000256" key="1">
    <source>
        <dbReference type="PROSITE-ProRule" id="PRU00169"/>
    </source>
</evidence>
<proteinExistence type="predicted"/>
<dbReference type="InterPro" id="IPR029787">
    <property type="entry name" value="Nucleotide_cyclase"/>
</dbReference>
<gene>
    <name evidence="4" type="ORF">VN24_22035</name>
</gene>
<keyword evidence="5" id="KW-1185">Reference proteome</keyword>
<feature type="domain" description="GGDEF" evidence="3">
    <location>
        <begin position="166"/>
        <end position="296"/>
    </location>
</feature>
<evidence type="ECO:0000259" key="2">
    <source>
        <dbReference type="PROSITE" id="PS50110"/>
    </source>
</evidence>
<dbReference type="OrthoDB" id="9759607at2"/>
<accession>A0A0D5NNB2</accession>
<dbReference type="NCBIfam" id="TIGR00254">
    <property type="entry name" value="GGDEF"/>
    <property type="match status" value="1"/>
</dbReference>
<evidence type="ECO:0008006" key="6">
    <source>
        <dbReference type="Google" id="ProtNLM"/>
    </source>
</evidence>
<dbReference type="Gene3D" id="3.40.50.2300">
    <property type="match status" value="1"/>
</dbReference>
<dbReference type="Proteomes" id="UP000032633">
    <property type="component" value="Chromosome"/>
</dbReference>
<dbReference type="SUPFAM" id="SSF55073">
    <property type="entry name" value="Nucleotide cyclase"/>
    <property type="match status" value="1"/>
</dbReference>
<dbReference type="SMART" id="SM00448">
    <property type="entry name" value="REC"/>
    <property type="match status" value="1"/>
</dbReference>
<dbReference type="InterPro" id="IPR000160">
    <property type="entry name" value="GGDEF_dom"/>
</dbReference>
<dbReference type="SMART" id="SM00267">
    <property type="entry name" value="GGDEF"/>
    <property type="match status" value="1"/>
</dbReference>
<dbReference type="PATRIC" id="fig|1126833.4.peg.4842"/>